<evidence type="ECO:0000313" key="2">
    <source>
        <dbReference type="EMBL" id="KAK3927254.1"/>
    </source>
</evidence>
<dbReference type="AlphaFoldDB" id="A0AAE1HTQ6"/>
<protein>
    <submittedName>
        <fullName evidence="2">Glycoprotein-N-acetylgalactosamine 3-beta-galactosyltransferase 1</fullName>
    </submittedName>
</protein>
<reference evidence="2" key="2">
    <citation type="journal article" date="2023" name="BMC Genomics">
        <title>Pest status, molecular evolution, and epigenetic factors derived from the genome assembly of Frankliniella fusca, a thysanopteran phytovirus vector.</title>
        <authorList>
            <person name="Catto M.A."/>
            <person name="Labadie P.E."/>
            <person name="Jacobson A.L."/>
            <person name="Kennedy G.G."/>
            <person name="Srinivasan R."/>
            <person name="Hunt B.G."/>
        </authorList>
    </citation>
    <scope>NUCLEOTIDE SEQUENCE</scope>
    <source>
        <strain evidence="2">PL_HMW_Pooled</strain>
    </source>
</reference>
<sequence length="188" mass="21468">MTRRVSFGSSKGSMVETLIYESPLQEEPELTTPTGPVIDPAIIENDPSGRLSAGPPNPRAVPGRAGLGAEHGRVVADDPKGDQREMAEWWGIKREARRHGDVETNILSFDLVDQTEGYVSEETLKQCQVLTRHFMRWIRFQEMYAVDKMEVDEVVLKWSVKHHHFSITPFGKWSWKTLAVLWEKTHDQ</sequence>
<dbReference type="Proteomes" id="UP001219518">
    <property type="component" value="Unassembled WGS sequence"/>
</dbReference>
<gene>
    <name evidence="2" type="ORF">KUF71_002801</name>
</gene>
<feature type="region of interest" description="Disordered" evidence="1">
    <location>
        <begin position="42"/>
        <end position="66"/>
    </location>
</feature>
<comment type="caution">
    <text evidence="2">The sequence shown here is derived from an EMBL/GenBank/DDBJ whole genome shotgun (WGS) entry which is preliminary data.</text>
</comment>
<organism evidence="2 3">
    <name type="scientific">Frankliniella fusca</name>
    <dbReference type="NCBI Taxonomy" id="407009"/>
    <lineage>
        <taxon>Eukaryota</taxon>
        <taxon>Metazoa</taxon>
        <taxon>Ecdysozoa</taxon>
        <taxon>Arthropoda</taxon>
        <taxon>Hexapoda</taxon>
        <taxon>Insecta</taxon>
        <taxon>Pterygota</taxon>
        <taxon>Neoptera</taxon>
        <taxon>Paraneoptera</taxon>
        <taxon>Thysanoptera</taxon>
        <taxon>Terebrantia</taxon>
        <taxon>Thripoidea</taxon>
        <taxon>Thripidae</taxon>
        <taxon>Frankliniella</taxon>
    </lineage>
</organism>
<evidence type="ECO:0000313" key="3">
    <source>
        <dbReference type="Proteomes" id="UP001219518"/>
    </source>
</evidence>
<evidence type="ECO:0000256" key="1">
    <source>
        <dbReference type="SAM" id="MobiDB-lite"/>
    </source>
</evidence>
<reference evidence="2" key="1">
    <citation type="submission" date="2021-07" db="EMBL/GenBank/DDBJ databases">
        <authorList>
            <person name="Catto M.A."/>
            <person name="Jacobson A."/>
            <person name="Kennedy G."/>
            <person name="Labadie P."/>
            <person name="Hunt B.G."/>
            <person name="Srinivasan R."/>
        </authorList>
    </citation>
    <scope>NUCLEOTIDE SEQUENCE</scope>
    <source>
        <strain evidence="2">PL_HMW_Pooled</strain>
        <tissue evidence="2">Head</tissue>
    </source>
</reference>
<accession>A0AAE1HTQ6</accession>
<proteinExistence type="predicted"/>
<name>A0AAE1HTQ6_9NEOP</name>
<dbReference type="EMBL" id="JAHWGI010001284">
    <property type="protein sequence ID" value="KAK3927254.1"/>
    <property type="molecule type" value="Genomic_DNA"/>
</dbReference>
<keyword evidence="3" id="KW-1185">Reference proteome</keyword>